<evidence type="ECO:0000313" key="2">
    <source>
        <dbReference type="EMBL" id="GIQ79640.1"/>
    </source>
</evidence>
<reference evidence="2 3" key="1">
    <citation type="journal article" date="2018" name="PLoS ONE">
        <title>The draft genome of Kipferlia bialata reveals reductive genome evolution in fornicate parasites.</title>
        <authorList>
            <person name="Tanifuji G."/>
            <person name="Takabayashi S."/>
            <person name="Kume K."/>
            <person name="Takagi M."/>
            <person name="Nakayama T."/>
            <person name="Kamikawa R."/>
            <person name="Inagaki Y."/>
            <person name="Hashimoto T."/>
        </authorList>
    </citation>
    <scope>NUCLEOTIDE SEQUENCE [LARGE SCALE GENOMIC DNA]</scope>
    <source>
        <strain evidence="2">NY0173</strain>
    </source>
</reference>
<protein>
    <submittedName>
        <fullName evidence="2">Uncharacterized protein</fullName>
    </submittedName>
</protein>
<evidence type="ECO:0000256" key="1">
    <source>
        <dbReference type="SAM" id="MobiDB-lite"/>
    </source>
</evidence>
<sequence length="263" mass="28953">MHLTDDEIAQAWAQWNRHQQIKEQERHDRLNAMEAQRQIRLREEAARREIERHERMARQREERIAREAERQIPSLHKASPVHTQGDRPGRAQEPRRQRGKSGKARYKSPLSEHGFVPSSSPCVDMESGYGAGVDVSVYSAEDVARVARETLAGGEGGGTESTHPPSDSASSALWVGVPATSLLSTHETRARSALRARAKSVWGKKGKGKKGKKGGKGESHTEAEAEAGVTISQPKDEEPAVLFTEQQGGEGEGEKKEGVEESK</sequence>
<evidence type="ECO:0000313" key="3">
    <source>
        <dbReference type="Proteomes" id="UP000265618"/>
    </source>
</evidence>
<accession>A0A9K3CNV8</accession>
<organism evidence="2 3">
    <name type="scientific">Kipferlia bialata</name>
    <dbReference type="NCBI Taxonomy" id="797122"/>
    <lineage>
        <taxon>Eukaryota</taxon>
        <taxon>Metamonada</taxon>
        <taxon>Carpediemonas-like organisms</taxon>
        <taxon>Kipferlia</taxon>
    </lineage>
</organism>
<feature type="compositionally biased region" description="Basic and acidic residues" evidence="1">
    <location>
        <begin position="252"/>
        <end position="263"/>
    </location>
</feature>
<name>A0A9K3CNV8_9EUKA</name>
<feature type="compositionally biased region" description="Basic residues" evidence="1">
    <location>
        <begin position="97"/>
        <end position="106"/>
    </location>
</feature>
<dbReference type="Proteomes" id="UP000265618">
    <property type="component" value="Unassembled WGS sequence"/>
</dbReference>
<comment type="caution">
    <text evidence="2">The sequence shown here is derived from an EMBL/GenBank/DDBJ whole genome shotgun (WGS) entry which is preliminary data.</text>
</comment>
<gene>
    <name evidence="2" type="ORF">KIPB_000311</name>
</gene>
<feature type="region of interest" description="Disordered" evidence="1">
    <location>
        <begin position="186"/>
        <end position="263"/>
    </location>
</feature>
<feature type="region of interest" description="Disordered" evidence="1">
    <location>
        <begin position="47"/>
        <end position="119"/>
    </location>
</feature>
<keyword evidence="3" id="KW-1185">Reference proteome</keyword>
<feature type="compositionally biased region" description="Basic and acidic residues" evidence="1">
    <location>
        <begin position="84"/>
        <end position="96"/>
    </location>
</feature>
<dbReference type="EMBL" id="BDIP01000034">
    <property type="protein sequence ID" value="GIQ79640.1"/>
    <property type="molecule type" value="Genomic_DNA"/>
</dbReference>
<feature type="compositionally biased region" description="Basic and acidic residues" evidence="1">
    <location>
        <begin position="47"/>
        <end position="70"/>
    </location>
</feature>
<feature type="compositionally biased region" description="Basic residues" evidence="1">
    <location>
        <begin position="192"/>
        <end position="214"/>
    </location>
</feature>
<proteinExistence type="predicted"/>
<dbReference type="AlphaFoldDB" id="A0A9K3CNV8"/>
<feature type="region of interest" description="Disordered" evidence="1">
    <location>
        <begin position="149"/>
        <end position="171"/>
    </location>
</feature>